<feature type="non-terminal residue" evidence="2">
    <location>
        <position position="1"/>
    </location>
</feature>
<evidence type="ECO:0000313" key="3">
    <source>
        <dbReference type="Proteomes" id="UP001381693"/>
    </source>
</evidence>
<accession>A0AAN8ZXE4</accession>
<comment type="caution">
    <text evidence="2">The sequence shown here is derived from an EMBL/GenBank/DDBJ whole genome shotgun (WGS) entry which is preliminary data.</text>
</comment>
<feature type="region of interest" description="Disordered" evidence="1">
    <location>
        <begin position="1"/>
        <end position="23"/>
    </location>
</feature>
<keyword evidence="3" id="KW-1185">Reference proteome</keyword>
<name>A0AAN8ZXE4_HALRR</name>
<gene>
    <name evidence="2" type="ORF">SK128_024594</name>
</gene>
<evidence type="ECO:0000313" key="2">
    <source>
        <dbReference type="EMBL" id="KAK7054565.1"/>
    </source>
</evidence>
<reference evidence="2 3" key="1">
    <citation type="submission" date="2023-11" db="EMBL/GenBank/DDBJ databases">
        <title>Halocaridina rubra genome assembly.</title>
        <authorList>
            <person name="Smith C."/>
        </authorList>
    </citation>
    <scope>NUCLEOTIDE SEQUENCE [LARGE SCALE GENOMIC DNA]</scope>
    <source>
        <strain evidence="2">EP-1</strain>
        <tissue evidence="2">Whole</tissue>
    </source>
</reference>
<protein>
    <submittedName>
        <fullName evidence="2">Uncharacterized protein</fullName>
    </submittedName>
</protein>
<evidence type="ECO:0000256" key="1">
    <source>
        <dbReference type="SAM" id="MobiDB-lite"/>
    </source>
</evidence>
<sequence length="90" mass="9884">VNRILDGLEALPPPPSPVPLPPPPIRRSVTTAYNYPDLPWVTSCQVTGAGNSTFVLEMTAGKTLHFSQQSQNLLILTFQVLLNNCNRENI</sequence>
<dbReference type="AlphaFoldDB" id="A0AAN8ZXE4"/>
<proteinExistence type="predicted"/>
<dbReference type="EMBL" id="JAXCGZ010021329">
    <property type="protein sequence ID" value="KAK7054565.1"/>
    <property type="molecule type" value="Genomic_DNA"/>
</dbReference>
<organism evidence="2 3">
    <name type="scientific">Halocaridina rubra</name>
    <name type="common">Hawaiian red shrimp</name>
    <dbReference type="NCBI Taxonomy" id="373956"/>
    <lineage>
        <taxon>Eukaryota</taxon>
        <taxon>Metazoa</taxon>
        <taxon>Ecdysozoa</taxon>
        <taxon>Arthropoda</taxon>
        <taxon>Crustacea</taxon>
        <taxon>Multicrustacea</taxon>
        <taxon>Malacostraca</taxon>
        <taxon>Eumalacostraca</taxon>
        <taxon>Eucarida</taxon>
        <taxon>Decapoda</taxon>
        <taxon>Pleocyemata</taxon>
        <taxon>Caridea</taxon>
        <taxon>Atyoidea</taxon>
        <taxon>Atyidae</taxon>
        <taxon>Halocaridina</taxon>
    </lineage>
</organism>
<feature type="compositionally biased region" description="Pro residues" evidence="1">
    <location>
        <begin position="11"/>
        <end position="23"/>
    </location>
</feature>
<dbReference type="Proteomes" id="UP001381693">
    <property type="component" value="Unassembled WGS sequence"/>
</dbReference>